<dbReference type="AlphaFoldDB" id="A0A8H6SRG7"/>
<evidence type="ECO:0000313" key="3">
    <source>
        <dbReference type="Proteomes" id="UP000636479"/>
    </source>
</evidence>
<name>A0A8H6SRG7_9AGAR</name>
<proteinExistence type="predicted"/>
<dbReference type="RefSeq" id="XP_037220820.1">
    <property type="nucleotide sequence ID" value="XM_037362899.1"/>
</dbReference>
<accession>A0A8H6SRG7</accession>
<protein>
    <submittedName>
        <fullName evidence="2">Uncharacterized protein</fullName>
    </submittedName>
</protein>
<evidence type="ECO:0000256" key="1">
    <source>
        <dbReference type="SAM" id="Phobius"/>
    </source>
</evidence>
<sequence>MSYGLLSPDKPLGRRRPKSAIVWAAAGLGIAAVVLVALERNTDILSAPFGGVKNSKAPVVDIEPPLQQVRTRAYIRAASLGTEGFGSILQHFKHSIVLSSALNSTLILSWNEVIDDTNVYSTSEIYNARIPPHQLTGVDLTKACRVQDHLPHGEREPLVRALCNGEDWATQKMDGLKRSLADCSSILDLENDELIQDMNGCIMPWVRDRLTPNIDAPPPSLTTSSRPVTVGIHIRWGDTAVSPTKTDFDPATHTFYGSMSLNHISKVISDLRTHFPEHGVHLTIAMERADSRVLDWLGEEAGSYTLLDSTDVLGDLQKLAANDVLMLGESSYGVLAHLIAPGPGLTLVEGGGLRKFSNTSGWGRHVVYMDQYTSDSVLLLERPV</sequence>
<dbReference type="OrthoDB" id="3036449at2759"/>
<keyword evidence="1" id="KW-0812">Transmembrane</keyword>
<gene>
    <name evidence="2" type="ORF">MIND_00614700</name>
</gene>
<keyword evidence="3" id="KW-1185">Reference proteome</keyword>
<dbReference type="EMBL" id="JACAZF010000005">
    <property type="protein sequence ID" value="KAF7303848.1"/>
    <property type="molecule type" value="Genomic_DNA"/>
</dbReference>
<dbReference type="Proteomes" id="UP000636479">
    <property type="component" value="Unassembled WGS sequence"/>
</dbReference>
<keyword evidence="1" id="KW-1133">Transmembrane helix</keyword>
<evidence type="ECO:0000313" key="2">
    <source>
        <dbReference type="EMBL" id="KAF7303848.1"/>
    </source>
</evidence>
<dbReference type="GeneID" id="59345415"/>
<reference evidence="2" key="1">
    <citation type="submission" date="2020-05" db="EMBL/GenBank/DDBJ databases">
        <title>Mycena genomes resolve the evolution of fungal bioluminescence.</title>
        <authorList>
            <person name="Tsai I.J."/>
        </authorList>
    </citation>
    <scope>NUCLEOTIDE SEQUENCE</scope>
    <source>
        <strain evidence="2">171206Taipei</strain>
    </source>
</reference>
<keyword evidence="1" id="KW-0472">Membrane</keyword>
<feature type="transmembrane region" description="Helical" evidence="1">
    <location>
        <begin position="20"/>
        <end position="38"/>
    </location>
</feature>
<comment type="caution">
    <text evidence="2">The sequence shown here is derived from an EMBL/GenBank/DDBJ whole genome shotgun (WGS) entry which is preliminary data.</text>
</comment>
<organism evidence="2 3">
    <name type="scientific">Mycena indigotica</name>
    <dbReference type="NCBI Taxonomy" id="2126181"/>
    <lineage>
        <taxon>Eukaryota</taxon>
        <taxon>Fungi</taxon>
        <taxon>Dikarya</taxon>
        <taxon>Basidiomycota</taxon>
        <taxon>Agaricomycotina</taxon>
        <taxon>Agaricomycetes</taxon>
        <taxon>Agaricomycetidae</taxon>
        <taxon>Agaricales</taxon>
        <taxon>Marasmiineae</taxon>
        <taxon>Mycenaceae</taxon>
        <taxon>Mycena</taxon>
    </lineage>
</organism>